<dbReference type="Gene3D" id="3.30.1660.10">
    <property type="entry name" value="Flavin-binding protein dodecin"/>
    <property type="match status" value="1"/>
</dbReference>
<evidence type="ECO:0000313" key="1">
    <source>
        <dbReference type="EMBL" id="OIQ58268.1"/>
    </source>
</evidence>
<dbReference type="InterPro" id="IPR036694">
    <property type="entry name" value="Dodecin-like_sf"/>
</dbReference>
<dbReference type="EMBL" id="MDDC01000018">
    <property type="protein sequence ID" value="OIQ58268.1"/>
    <property type="molecule type" value="Genomic_DNA"/>
</dbReference>
<proteinExistence type="predicted"/>
<reference evidence="1 2" key="1">
    <citation type="submission" date="2016-08" db="EMBL/GenBank/DDBJ databases">
        <title>Genome-based comparison of Moorella thermoacetic strains.</title>
        <authorList>
            <person name="Poehlein A."/>
            <person name="Bengelsdorf F.R."/>
            <person name="Esser C."/>
            <person name="Duerre P."/>
            <person name="Daniel R."/>
        </authorList>
    </citation>
    <scope>NUCLEOTIDE SEQUENCE [LARGE SCALE GENOMIC DNA]</scope>
    <source>
        <strain evidence="1 2">DSM 21394</strain>
    </source>
</reference>
<dbReference type="InterPro" id="IPR009923">
    <property type="entry name" value="Dodecin"/>
</dbReference>
<sequence>MHVKVVELVGESPNNWKDAVQKAVAEASRDIGNISGVEVYNLTANVKDGKLSEFKANVKIAYADHSADL</sequence>
<accession>A0A1J5NSL0</accession>
<dbReference type="InterPro" id="IPR025543">
    <property type="entry name" value="Dodecin-like"/>
</dbReference>
<evidence type="ECO:0000313" key="2">
    <source>
        <dbReference type="Proteomes" id="UP000182811"/>
    </source>
</evidence>
<dbReference type="Pfam" id="PF07311">
    <property type="entry name" value="Dodecin"/>
    <property type="match status" value="1"/>
</dbReference>
<dbReference type="AlphaFoldDB" id="A0A1J5NSL0"/>
<gene>
    <name evidence="1" type="ORF">MOTE_22000</name>
</gene>
<dbReference type="OrthoDB" id="1707990at2"/>
<organism evidence="1 2">
    <name type="scientific">Neomoorella thermoacetica</name>
    <name type="common">Clostridium thermoaceticum</name>
    <dbReference type="NCBI Taxonomy" id="1525"/>
    <lineage>
        <taxon>Bacteria</taxon>
        <taxon>Bacillati</taxon>
        <taxon>Bacillota</taxon>
        <taxon>Clostridia</taxon>
        <taxon>Neomoorellales</taxon>
        <taxon>Neomoorellaceae</taxon>
        <taxon>Neomoorella</taxon>
    </lineage>
</organism>
<dbReference type="Proteomes" id="UP000182811">
    <property type="component" value="Unassembled WGS sequence"/>
</dbReference>
<comment type="caution">
    <text evidence="1">The sequence shown here is derived from an EMBL/GenBank/DDBJ whole genome shotgun (WGS) entry which is preliminary data.</text>
</comment>
<protein>
    <submittedName>
        <fullName evidence="1">Dodecin</fullName>
    </submittedName>
</protein>
<dbReference type="SUPFAM" id="SSF89807">
    <property type="entry name" value="Dodecin-like"/>
    <property type="match status" value="1"/>
</dbReference>
<name>A0A1J5NSL0_NEOTH</name>